<organism evidence="10 11">
    <name type="scientific">Schleiferia thermophila</name>
    <dbReference type="NCBI Taxonomy" id="884107"/>
    <lineage>
        <taxon>Bacteria</taxon>
        <taxon>Pseudomonadati</taxon>
        <taxon>Bacteroidota</taxon>
        <taxon>Flavobacteriia</taxon>
        <taxon>Flavobacteriales</taxon>
        <taxon>Schleiferiaceae</taxon>
        <taxon>Schleiferia</taxon>
    </lineage>
</organism>
<comment type="caution">
    <text evidence="10">The sequence shown here is derived from an EMBL/GenBank/DDBJ whole genome shotgun (WGS) entry which is preliminary data.</text>
</comment>
<feature type="transmembrane region" description="Helical" evidence="8">
    <location>
        <begin position="108"/>
        <end position="127"/>
    </location>
</feature>
<dbReference type="GO" id="GO:0005886">
    <property type="term" value="C:plasma membrane"/>
    <property type="evidence" value="ECO:0007669"/>
    <property type="project" value="UniProtKB-SubCell"/>
</dbReference>
<evidence type="ECO:0000256" key="4">
    <source>
        <dbReference type="ARBA" id="ARBA00022692"/>
    </source>
</evidence>
<gene>
    <name evidence="10" type="ORF">DES35_10723</name>
</gene>
<evidence type="ECO:0000256" key="5">
    <source>
        <dbReference type="ARBA" id="ARBA00022989"/>
    </source>
</evidence>
<reference evidence="10 11" key="1">
    <citation type="submission" date="2018-07" db="EMBL/GenBank/DDBJ databases">
        <title>Genomic Encyclopedia of Type Strains, Phase IV (KMG-IV): sequencing the most valuable type-strain genomes for metagenomic binning, comparative biology and taxonomic classification.</title>
        <authorList>
            <person name="Goeker M."/>
        </authorList>
    </citation>
    <scope>NUCLEOTIDE SEQUENCE [LARGE SCALE GENOMIC DNA]</scope>
    <source>
        <strain evidence="10 11">DSM 21410</strain>
    </source>
</reference>
<protein>
    <submittedName>
        <fullName evidence="10">Multisubunit sodium/proton antiporter MrpD subunit</fullName>
    </submittedName>
</protein>
<feature type="transmembrane region" description="Helical" evidence="8">
    <location>
        <begin position="69"/>
        <end position="96"/>
    </location>
</feature>
<feature type="transmembrane region" description="Helical" evidence="8">
    <location>
        <begin position="163"/>
        <end position="185"/>
    </location>
</feature>
<evidence type="ECO:0000256" key="3">
    <source>
        <dbReference type="ARBA" id="ARBA00022475"/>
    </source>
</evidence>
<evidence type="ECO:0000313" key="10">
    <source>
        <dbReference type="EMBL" id="RCX01210.1"/>
    </source>
</evidence>
<dbReference type="PANTHER" id="PTHR42703:SF1">
    <property type="entry name" value="NA(+)_H(+) ANTIPORTER SUBUNIT D1"/>
    <property type="match status" value="1"/>
</dbReference>
<evidence type="ECO:0000256" key="8">
    <source>
        <dbReference type="SAM" id="Phobius"/>
    </source>
</evidence>
<keyword evidence="3" id="KW-1003">Cell membrane</keyword>
<feature type="transmembrane region" description="Helical" evidence="8">
    <location>
        <begin position="299"/>
        <end position="317"/>
    </location>
</feature>
<feature type="transmembrane region" description="Helical" evidence="8">
    <location>
        <begin position="406"/>
        <end position="427"/>
    </location>
</feature>
<accession>A0A368ZW31</accession>
<name>A0A368ZW31_9FLAO</name>
<evidence type="ECO:0000256" key="1">
    <source>
        <dbReference type="ARBA" id="ARBA00004651"/>
    </source>
</evidence>
<feature type="transmembrane region" description="Helical" evidence="8">
    <location>
        <begin position="329"/>
        <end position="348"/>
    </location>
</feature>
<feature type="domain" description="NADH:quinone oxidoreductase/Mrp antiporter transmembrane" evidence="9">
    <location>
        <begin position="129"/>
        <end position="418"/>
    </location>
</feature>
<feature type="transmembrane region" description="Helical" evidence="8">
    <location>
        <begin position="270"/>
        <end position="292"/>
    </location>
</feature>
<comment type="subcellular location">
    <subcellularLocation>
        <location evidence="1">Cell membrane</location>
        <topology evidence="1">Multi-pass membrane protein</topology>
    </subcellularLocation>
    <subcellularLocation>
        <location evidence="7">Membrane</location>
        <topology evidence="7">Multi-pass membrane protein</topology>
    </subcellularLocation>
</comment>
<evidence type="ECO:0000313" key="11">
    <source>
        <dbReference type="Proteomes" id="UP000253517"/>
    </source>
</evidence>
<keyword evidence="5 8" id="KW-1133">Transmembrane helix</keyword>
<sequence length="508" mass="56203">MTSNLVIVPVLWQFLIAVAQMFSWFNPRLQRKLSVSGNVIQVLIASWLLTEVYRQGILTMNAGKWPAPFGIVFVSDTFSAVLVLITSISGLAVSLFSLANIVEARMRFGYFPIMHLLFAGLNGAFLTGDIFNLYVWFEIIIISSFVLLTIGGEKPQLEGAVKYFTLNILASTIFLTAIGVLYGLAGTLNMADLALKVAAIPNKGLVEVTAILFLVGFGIKSAIFPLYFWLPASYHTPPAAIAAIFGGLLTKLGVYAMLRVFTLVFFEDPIIDTLMIILAGLTIITGSLGAMVQTNVRKIFSYLIISHIGYMVIALGIHTELAVTGAVFYMIHDIVVKTNLFMVSGLLYRVQGTHHIDRLGGFYQYYPRLSLLLAIPLFSLVGVPPLSGFWPKIDLFKAAYLEGGSFITICLAFGTVITLLVIARVWAEVFWRPAENLPERPNFRFWHLFTLAEKIQYITPIALLSAVSLIIAFRAADVHRISQKIASELMNPKNYIQTVLPDKSAEQQ</sequence>
<feature type="transmembrane region" description="Helical" evidence="8">
    <location>
        <begin position="239"/>
        <end position="258"/>
    </location>
</feature>
<feature type="transmembrane region" description="Helical" evidence="8">
    <location>
        <begin position="205"/>
        <end position="227"/>
    </location>
</feature>
<keyword evidence="4 7" id="KW-0812">Transmembrane</keyword>
<evidence type="ECO:0000256" key="6">
    <source>
        <dbReference type="ARBA" id="ARBA00023136"/>
    </source>
</evidence>
<proteinExistence type="inferred from homology"/>
<keyword evidence="11" id="KW-1185">Reference proteome</keyword>
<dbReference type="Pfam" id="PF00361">
    <property type="entry name" value="Proton_antipo_M"/>
    <property type="match status" value="1"/>
</dbReference>
<dbReference type="InterPro" id="IPR001750">
    <property type="entry name" value="ND/Mrp_TM"/>
</dbReference>
<dbReference type="RefSeq" id="WP_114366547.1">
    <property type="nucleotide sequence ID" value="NZ_BHZF01000003.1"/>
</dbReference>
<keyword evidence="6 8" id="KW-0472">Membrane</keyword>
<dbReference type="EMBL" id="QPJS01000007">
    <property type="protein sequence ID" value="RCX01210.1"/>
    <property type="molecule type" value="Genomic_DNA"/>
</dbReference>
<dbReference type="PRINTS" id="PR01434">
    <property type="entry name" value="NADHDHGNASE5"/>
</dbReference>
<feature type="transmembrane region" description="Helical" evidence="8">
    <location>
        <begin position="6"/>
        <end position="26"/>
    </location>
</feature>
<comment type="similarity">
    <text evidence="2">Belongs to the CPA3 antiporters (TC 2.A.63) subunit D family.</text>
</comment>
<evidence type="ECO:0000259" key="9">
    <source>
        <dbReference type="Pfam" id="PF00361"/>
    </source>
</evidence>
<dbReference type="PANTHER" id="PTHR42703">
    <property type="entry name" value="NADH DEHYDROGENASE"/>
    <property type="match status" value="1"/>
</dbReference>
<dbReference type="InterPro" id="IPR050586">
    <property type="entry name" value="CPA3_Na-H_Antiporter_D"/>
</dbReference>
<evidence type="ECO:0000256" key="2">
    <source>
        <dbReference type="ARBA" id="ARBA00005346"/>
    </source>
</evidence>
<evidence type="ECO:0000256" key="7">
    <source>
        <dbReference type="RuleBase" id="RU000320"/>
    </source>
</evidence>
<dbReference type="AlphaFoldDB" id="A0A368ZW31"/>
<dbReference type="Proteomes" id="UP000253517">
    <property type="component" value="Unassembled WGS sequence"/>
</dbReference>
<feature type="transmembrane region" description="Helical" evidence="8">
    <location>
        <begin position="133"/>
        <end position="151"/>
    </location>
</feature>
<feature type="transmembrane region" description="Helical" evidence="8">
    <location>
        <begin position="369"/>
        <end position="386"/>
    </location>
</feature>